<organism evidence="3 4">
    <name type="scientific">Naasia lichenicola</name>
    <dbReference type="NCBI Taxonomy" id="2565933"/>
    <lineage>
        <taxon>Bacteria</taxon>
        <taxon>Bacillati</taxon>
        <taxon>Actinomycetota</taxon>
        <taxon>Actinomycetes</taxon>
        <taxon>Micrococcales</taxon>
        <taxon>Microbacteriaceae</taxon>
        <taxon>Naasia</taxon>
    </lineage>
</organism>
<dbReference type="AlphaFoldDB" id="A0A4V3WSK3"/>
<feature type="domain" description="Alpha/beta hydrolase fold-3" evidence="2">
    <location>
        <begin position="78"/>
        <end position="277"/>
    </location>
</feature>
<keyword evidence="4" id="KW-1185">Reference proteome</keyword>
<proteinExistence type="predicted"/>
<name>A0A4V3WSK3_9MICO</name>
<dbReference type="InterPro" id="IPR013094">
    <property type="entry name" value="AB_hydrolase_3"/>
</dbReference>
<dbReference type="SUPFAM" id="SSF53474">
    <property type="entry name" value="alpha/beta-Hydrolases"/>
    <property type="match status" value="1"/>
</dbReference>
<dbReference type="GO" id="GO:0016787">
    <property type="term" value="F:hydrolase activity"/>
    <property type="evidence" value="ECO:0007669"/>
    <property type="project" value="UniProtKB-KW"/>
</dbReference>
<dbReference type="InterPro" id="IPR029058">
    <property type="entry name" value="AB_hydrolase_fold"/>
</dbReference>
<sequence length="299" mass="32032">MVSLAARAMPAIMRLRGSKRIYATAERTLADVARLQADPRPFAPPFGYDEQLAITLERHGEWPVYTVAAHGATSGRRVLYTHGGTWIHEISPRHWMLIRALAIETGATFIVPIFPGAPNGTAATVVPWVAELLEELVTDAGGSEVTAMGDSAGGAITLSALQLLRDRGAVLPGRAVLISPAIDLRFTDPRIAQIEPRDPALSVPGPRAAAELWRGELAIEDPLVSPLLGDASGLPPLTVFCGSRDICYPDSLNLVAKARAAGVEVEFHNERGLLHVYPLMPIPEARAAQAVMAQRITGR</sequence>
<dbReference type="PANTHER" id="PTHR48081:SF8">
    <property type="entry name" value="ALPHA_BETA HYDROLASE FOLD-3 DOMAIN-CONTAINING PROTEIN-RELATED"/>
    <property type="match status" value="1"/>
</dbReference>
<accession>A0A4V3WSK3</accession>
<dbReference type="RefSeq" id="WP_136428817.1">
    <property type="nucleotide sequence ID" value="NZ_SSSM01000006.1"/>
</dbReference>
<dbReference type="Pfam" id="PF07859">
    <property type="entry name" value="Abhydrolase_3"/>
    <property type="match status" value="1"/>
</dbReference>
<evidence type="ECO:0000259" key="2">
    <source>
        <dbReference type="Pfam" id="PF07859"/>
    </source>
</evidence>
<protein>
    <submittedName>
        <fullName evidence="3">Alpha/beta hydrolase</fullName>
    </submittedName>
</protein>
<dbReference type="EMBL" id="SSSM01000006">
    <property type="protein sequence ID" value="THG28457.1"/>
    <property type="molecule type" value="Genomic_DNA"/>
</dbReference>
<dbReference type="Proteomes" id="UP000309133">
    <property type="component" value="Unassembled WGS sequence"/>
</dbReference>
<dbReference type="OrthoDB" id="9803828at2"/>
<evidence type="ECO:0000256" key="1">
    <source>
        <dbReference type="ARBA" id="ARBA00022801"/>
    </source>
</evidence>
<evidence type="ECO:0000313" key="4">
    <source>
        <dbReference type="Proteomes" id="UP000309133"/>
    </source>
</evidence>
<comment type="caution">
    <text evidence="3">The sequence shown here is derived from an EMBL/GenBank/DDBJ whole genome shotgun (WGS) entry which is preliminary data.</text>
</comment>
<reference evidence="3 4" key="1">
    <citation type="submission" date="2019-04" db="EMBL/GenBank/DDBJ databases">
        <authorList>
            <person name="Jiang L."/>
        </authorList>
    </citation>
    <scope>NUCLEOTIDE SEQUENCE [LARGE SCALE GENOMIC DNA]</scope>
    <source>
        <strain evidence="3 4">YIM 131853</strain>
    </source>
</reference>
<keyword evidence="1 3" id="KW-0378">Hydrolase</keyword>
<gene>
    <name evidence="3" type="ORF">E6C64_16645</name>
</gene>
<dbReference type="PANTHER" id="PTHR48081">
    <property type="entry name" value="AB HYDROLASE SUPERFAMILY PROTEIN C4A8.06C"/>
    <property type="match status" value="1"/>
</dbReference>
<dbReference type="InterPro" id="IPR050300">
    <property type="entry name" value="GDXG_lipolytic_enzyme"/>
</dbReference>
<evidence type="ECO:0000313" key="3">
    <source>
        <dbReference type="EMBL" id="THG28457.1"/>
    </source>
</evidence>
<dbReference type="Gene3D" id="3.40.50.1820">
    <property type="entry name" value="alpha/beta hydrolase"/>
    <property type="match status" value="1"/>
</dbReference>